<evidence type="ECO:0000256" key="1">
    <source>
        <dbReference type="SAM" id="MobiDB-lite"/>
    </source>
</evidence>
<feature type="region of interest" description="Disordered" evidence="1">
    <location>
        <begin position="158"/>
        <end position="191"/>
    </location>
</feature>
<feature type="compositionally biased region" description="Basic and acidic residues" evidence="1">
    <location>
        <begin position="321"/>
        <end position="340"/>
    </location>
</feature>
<reference evidence="2 3" key="1">
    <citation type="journal article" date="2023" name="Sci. Data">
        <title>Genome assembly of the Korean intertidal mud-creeper Batillaria attramentaria.</title>
        <authorList>
            <person name="Patra A.K."/>
            <person name="Ho P.T."/>
            <person name="Jun S."/>
            <person name="Lee S.J."/>
            <person name="Kim Y."/>
            <person name="Won Y.J."/>
        </authorList>
    </citation>
    <scope>NUCLEOTIDE SEQUENCE [LARGE SCALE GENOMIC DNA]</scope>
    <source>
        <strain evidence="2">Wonlab-2016</strain>
    </source>
</reference>
<dbReference type="AlphaFoldDB" id="A0ABD0JS12"/>
<feature type="region of interest" description="Disordered" evidence="1">
    <location>
        <begin position="1"/>
        <end position="20"/>
    </location>
</feature>
<accession>A0ABD0JS12</accession>
<feature type="compositionally biased region" description="Basic and acidic residues" evidence="1">
    <location>
        <begin position="174"/>
        <end position="189"/>
    </location>
</feature>
<evidence type="ECO:0000313" key="2">
    <source>
        <dbReference type="EMBL" id="KAK7477878.1"/>
    </source>
</evidence>
<keyword evidence="3" id="KW-1185">Reference proteome</keyword>
<dbReference type="Proteomes" id="UP001519460">
    <property type="component" value="Unassembled WGS sequence"/>
</dbReference>
<dbReference type="EMBL" id="JACVVK020000339">
    <property type="protein sequence ID" value="KAK7477878.1"/>
    <property type="molecule type" value="Genomic_DNA"/>
</dbReference>
<feature type="compositionally biased region" description="Polar residues" evidence="1">
    <location>
        <begin position="536"/>
        <end position="545"/>
    </location>
</feature>
<feature type="region of interest" description="Disordered" evidence="1">
    <location>
        <begin position="487"/>
        <end position="568"/>
    </location>
</feature>
<name>A0ABD0JS12_9CAEN</name>
<proteinExistence type="predicted"/>
<organism evidence="2 3">
    <name type="scientific">Batillaria attramentaria</name>
    <dbReference type="NCBI Taxonomy" id="370345"/>
    <lineage>
        <taxon>Eukaryota</taxon>
        <taxon>Metazoa</taxon>
        <taxon>Spiralia</taxon>
        <taxon>Lophotrochozoa</taxon>
        <taxon>Mollusca</taxon>
        <taxon>Gastropoda</taxon>
        <taxon>Caenogastropoda</taxon>
        <taxon>Sorbeoconcha</taxon>
        <taxon>Cerithioidea</taxon>
        <taxon>Batillariidae</taxon>
        <taxon>Batillaria</taxon>
    </lineage>
</organism>
<protein>
    <submittedName>
        <fullName evidence="2">Uncharacterized protein</fullName>
    </submittedName>
</protein>
<feature type="region of interest" description="Disordered" evidence="1">
    <location>
        <begin position="304"/>
        <end position="373"/>
    </location>
</feature>
<comment type="caution">
    <text evidence="2">The sequence shown here is derived from an EMBL/GenBank/DDBJ whole genome shotgun (WGS) entry which is preliminary data.</text>
</comment>
<gene>
    <name evidence="2" type="ORF">BaRGS_00030874</name>
</gene>
<sequence length="675" mass="74847">MVPEYSDKKHDHSVARDRQLQGKLLAADDKLDQERRTLTVQGSYGLRPSNQKDSKFSEVTGWCPDEKILLRKPENGLTKPKTSGGAKDVCGKEARVGRGPQDLSYVFRHYPAAENYRYIEQYRREHTCSDSTNSASTRNEFLELQRFYSYRAHTSYSHPTTVGVPPPPPSHNQVRKEQAGIAQKAEKTSDGLQNRTHKYKLSPCINIRSDPEIIREKTVEDQRGSPLGANISTSRIAIQAIAKAPIAKVPTKVTVPANHSMISPSLNKTLKATRKASSPKTAPVWDNNIGAVRTLDTLACVASAADKPEGEGDESEAVNLGKEDGAVNRREDEAVSRTAEHAVSSRKGERAQERLVTPHDQSDSDQSDAVSMERLSTTCLGAEVSVKPRPRLEPSCTYHVFPSEDMLTDAPTLFTSSMLWNPSKSTFERRPQVVHFDPGLNAPFKAVAGLRMKMSDKDQMVKEFINNMKPLNLSLNTEVPRAEIQRGLRGTATKPDLPATFELQGVSRDGRPVTQGEPRQRKGRLRHRDGDRKAHSASTTDTANSMRLKPTAADGERSDASTTATAAQQPSVPYFKFWNSSLPPRLKGDNQVKREQNGGRELNLREMAELMLANEQLPDGELQDLVRRRANQSPPSGPSIASGVYDAFNVTAPMWFDSNGRAYVSLATRYEPIRK</sequence>
<evidence type="ECO:0000313" key="3">
    <source>
        <dbReference type="Proteomes" id="UP001519460"/>
    </source>
</evidence>
<feature type="compositionally biased region" description="Basic and acidic residues" evidence="1">
    <location>
        <begin position="346"/>
        <end position="362"/>
    </location>
</feature>